<evidence type="ECO:0000313" key="6">
    <source>
        <dbReference type="EMBL" id="AXV05921.1"/>
    </source>
</evidence>
<dbReference type="Proteomes" id="UP000264006">
    <property type="component" value="Chromosome"/>
</dbReference>
<dbReference type="SUPFAM" id="SSF46689">
    <property type="entry name" value="Homeodomain-like"/>
    <property type="match status" value="1"/>
</dbReference>
<evidence type="ECO:0000256" key="2">
    <source>
        <dbReference type="ARBA" id="ARBA00023125"/>
    </source>
</evidence>
<dbReference type="InterPro" id="IPR045823">
    <property type="entry name" value="TetR_C_32"/>
</dbReference>
<evidence type="ECO:0000313" key="7">
    <source>
        <dbReference type="Proteomes" id="UP000264006"/>
    </source>
</evidence>
<keyword evidence="3" id="KW-0804">Transcription</keyword>
<dbReference type="InterPro" id="IPR036271">
    <property type="entry name" value="Tet_transcr_reg_TetR-rel_C_sf"/>
</dbReference>
<reference evidence="6 7" key="1">
    <citation type="submission" date="2018-09" db="EMBL/GenBank/DDBJ databases">
        <title>Complete genome sequence of Euzebya sp. DY32-46 isolated from seawater of Pacific Ocean.</title>
        <authorList>
            <person name="Xu L."/>
            <person name="Wu Y.-H."/>
            <person name="Xu X.-W."/>
        </authorList>
    </citation>
    <scope>NUCLEOTIDE SEQUENCE [LARGE SCALE GENOMIC DNA]</scope>
    <source>
        <strain evidence="6 7">DY32-46</strain>
    </source>
</reference>
<dbReference type="FunFam" id="1.10.10.60:FF:000141">
    <property type="entry name" value="TetR family transcriptional regulator"/>
    <property type="match status" value="1"/>
</dbReference>
<evidence type="ECO:0000259" key="5">
    <source>
        <dbReference type="PROSITE" id="PS50977"/>
    </source>
</evidence>
<dbReference type="Pfam" id="PF19344">
    <property type="entry name" value="TetR_C_32"/>
    <property type="match status" value="1"/>
</dbReference>
<organism evidence="6 7">
    <name type="scientific">Euzebya pacifica</name>
    <dbReference type="NCBI Taxonomy" id="1608957"/>
    <lineage>
        <taxon>Bacteria</taxon>
        <taxon>Bacillati</taxon>
        <taxon>Actinomycetota</taxon>
        <taxon>Nitriliruptoria</taxon>
        <taxon>Euzebyales</taxon>
    </lineage>
</organism>
<dbReference type="Gene3D" id="1.10.357.10">
    <property type="entry name" value="Tetracycline Repressor, domain 2"/>
    <property type="match status" value="1"/>
</dbReference>
<dbReference type="OrthoDB" id="70491at2"/>
<dbReference type="EMBL" id="CP031165">
    <property type="protein sequence ID" value="AXV05921.1"/>
    <property type="molecule type" value="Genomic_DNA"/>
</dbReference>
<accession>A0A346XUM4</accession>
<dbReference type="Pfam" id="PF00440">
    <property type="entry name" value="TetR_N"/>
    <property type="match status" value="1"/>
</dbReference>
<keyword evidence="1" id="KW-0805">Transcription regulation</keyword>
<feature type="DNA-binding region" description="H-T-H motif" evidence="4">
    <location>
        <begin position="37"/>
        <end position="56"/>
    </location>
</feature>
<evidence type="ECO:0000256" key="1">
    <source>
        <dbReference type="ARBA" id="ARBA00023015"/>
    </source>
</evidence>
<dbReference type="InterPro" id="IPR050109">
    <property type="entry name" value="HTH-type_TetR-like_transc_reg"/>
</dbReference>
<feature type="domain" description="HTH tetR-type" evidence="5">
    <location>
        <begin position="14"/>
        <end position="74"/>
    </location>
</feature>
<dbReference type="PROSITE" id="PS01081">
    <property type="entry name" value="HTH_TETR_1"/>
    <property type="match status" value="1"/>
</dbReference>
<dbReference type="AlphaFoldDB" id="A0A346XUM4"/>
<dbReference type="GO" id="GO:0045892">
    <property type="term" value="P:negative regulation of DNA-templated transcription"/>
    <property type="evidence" value="ECO:0007669"/>
    <property type="project" value="UniProtKB-ARBA"/>
</dbReference>
<keyword evidence="7" id="KW-1185">Reference proteome</keyword>
<dbReference type="GO" id="GO:0003700">
    <property type="term" value="F:DNA-binding transcription factor activity"/>
    <property type="evidence" value="ECO:0007669"/>
    <property type="project" value="TreeGrafter"/>
</dbReference>
<keyword evidence="2 4" id="KW-0238">DNA-binding</keyword>
<dbReference type="KEGG" id="euz:DVS28_a1221"/>
<dbReference type="PRINTS" id="PR00455">
    <property type="entry name" value="HTHTETR"/>
</dbReference>
<dbReference type="PANTHER" id="PTHR30055:SF160">
    <property type="entry name" value="TRANSCRIPTIONAL REGULATORY PROTEIN (PROBABLY ASNC-FAMILY)-RELATED"/>
    <property type="match status" value="1"/>
</dbReference>
<dbReference type="InterPro" id="IPR001647">
    <property type="entry name" value="HTH_TetR"/>
</dbReference>
<dbReference type="SUPFAM" id="SSF48498">
    <property type="entry name" value="Tetracyclin repressor-like, C-terminal domain"/>
    <property type="match status" value="1"/>
</dbReference>
<dbReference type="GO" id="GO:0000976">
    <property type="term" value="F:transcription cis-regulatory region binding"/>
    <property type="evidence" value="ECO:0007669"/>
    <property type="project" value="TreeGrafter"/>
</dbReference>
<dbReference type="PANTHER" id="PTHR30055">
    <property type="entry name" value="HTH-TYPE TRANSCRIPTIONAL REGULATOR RUTR"/>
    <property type="match status" value="1"/>
</dbReference>
<protein>
    <submittedName>
        <fullName evidence="6">Transcriptional regulator, TetR family</fullName>
    </submittedName>
</protein>
<sequence>MDVVMDRRARLSAPQRREQLLAVAGDKFATHGFHTLSMESIAEAAGVSKPVLYQHFPSKRALYIALVDEATEELQRRVTSALEGTTDNRARVRGAISAFFEFCEDQRFRLLFLTADFADEEIAQRVDAAKQGVAEAVAKLIAADAGLSQAGAELLATGVRGLAIAGATWWVDHPDISADDAVDLLARLLWRGLGGFERTD</sequence>
<proteinExistence type="predicted"/>
<gene>
    <name evidence="6" type="ORF">DVS28_a1221</name>
</gene>
<dbReference type="PROSITE" id="PS50977">
    <property type="entry name" value="HTH_TETR_2"/>
    <property type="match status" value="1"/>
</dbReference>
<dbReference type="InterPro" id="IPR023772">
    <property type="entry name" value="DNA-bd_HTH_TetR-type_CS"/>
</dbReference>
<name>A0A346XUM4_9ACTN</name>
<evidence type="ECO:0000256" key="3">
    <source>
        <dbReference type="ARBA" id="ARBA00023163"/>
    </source>
</evidence>
<dbReference type="InterPro" id="IPR009057">
    <property type="entry name" value="Homeodomain-like_sf"/>
</dbReference>
<evidence type="ECO:0000256" key="4">
    <source>
        <dbReference type="PROSITE-ProRule" id="PRU00335"/>
    </source>
</evidence>